<feature type="domain" description="PPIase FKBP-type" evidence="7">
    <location>
        <begin position="286"/>
        <end position="373"/>
    </location>
</feature>
<dbReference type="Pfam" id="PF17800">
    <property type="entry name" value="NPL"/>
    <property type="match status" value="1"/>
</dbReference>
<dbReference type="STRING" id="436017.A4S6E0"/>
<dbReference type="PANTHER" id="PTHR43811:SF19">
    <property type="entry name" value="39 KDA FK506-BINDING NUCLEAR PROTEIN"/>
    <property type="match status" value="1"/>
</dbReference>
<dbReference type="Pfam" id="PF00254">
    <property type="entry name" value="FKBP_C"/>
    <property type="match status" value="1"/>
</dbReference>
<organism evidence="8 9">
    <name type="scientific">Ostreococcus lucimarinus (strain CCE9901)</name>
    <dbReference type="NCBI Taxonomy" id="436017"/>
    <lineage>
        <taxon>Eukaryota</taxon>
        <taxon>Viridiplantae</taxon>
        <taxon>Chlorophyta</taxon>
        <taxon>Mamiellophyceae</taxon>
        <taxon>Mamiellales</taxon>
        <taxon>Bathycoccaceae</taxon>
        <taxon>Ostreococcus</taxon>
    </lineage>
</organism>
<dbReference type="InterPro" id="IPR001179">
    <property type="entry name" value="PPIase_FKBP_dom"/>
</dbReference>
<dbReference type="PROSITE" id="PS50059">
    <property type="entry name" value="FKBP_PPIASE"/>
    <property type="match status" value="1"/>
</dbReference>
<dbReference type="FunFam" id="3.10.50.40:FF:000006">
    <property type="entry name" value="Peptidyl-prolyl cis-trans isomerase"/>
    <property type="match status" value="1"/>
</dbReference>
<evidence type="ECO:0000256" key="1">
    <source>
        <dbReference type="ARBA" id="ARBA00000971"/>
    </source>
</evidence>
<dbReference type="Gene3D" id="2.60.120.340">
    <property type="entry name" value="Nucleoplasmin core domain"/>
    <property type="match status" value="1"/>
</dbReference>
<dbReference type="KEGG" id="olu:OSTLU_27083"/>
<evidence type="ECO:0000313" key="8">
    <source>
        <dbReference type="EMBL" id="ABO99219.1"/>
    </source>
</evidence>
<dbReference type="HOGENOM" id="CLU_022297_3_0_1"/>
<dbReference type="InterPro" id="IPR046357">
    <property type="entry name" value="PPIase_dom_sf"/>
</dbReference>
<proteinExistence type="predicted"/>
<name>A4S6E0_OSTLU</name>
<dbReference type="OMA" id="TLVKIHY"/>
<evidence type="ECO:0000313" key="9">
    <source>
        <dbReference type="Proteomes" id="UP000001568"/>
    </source>
</evidence>
<dbReference type="eggNOG" id="KOG0552">
    <property type="taxonomic scope" value="Eukaryota"/>
</dbReference>
<evidence type="ECO:0000256" key="3">
    <source>
        <dbReference type="ARBA" id="ARBA00023110"/>
    </source>
</evidence>
<dbReference type="Gramene" id="ABO99219">
    <property type="protein sequence ID" value="ABO99219"/>
    <property type="gene ID" value="OSTLU_27083"/>
</dbReference>
<evidence type="ECO:0000256" key="4">
    <source>
        <dbReference type="ARBA" id="ARBA00023235"/>
    </source>
</evidence>
<reference evidence="8 9" key="1">
    <citation type="journal article" date="2007" name="Proc. Natl. Acad. Sci. U.S.A.">
        <title>The tiny eukaryote Ostreococcus provides genomic insights into the paradox of plankton speciation.</title>
        <authorList>
            <person name="Palenik B."/>
            <person name="Grimwood J."/>
            <person name="Aerts A."/>
            <person name="Rouze P."/>
            <person name="Salamov A."/>
            <person name="Putnam N."/>
            <person name="Dupont C."/>
            <person name="Jorgensen R."/>
            <person name="Derelle E."/>
            <person name="Rombauts S."/>
            <person name="Zhou K."/>
            <person name="Otillar R."/>
            <person name="Merchant S.S."/>
            <person name="Podell S."/>
            <person name="Gaasterland T."/>
            <person name="Napoli C."/>
            <person name="Gendler K."/>
            <person name="Manuell A."/>
            <person name="Tai V."/>
            <person name="Vallon O."/>
            <person name="Piganeau G."/>
            <person name="Jancek S."/>
            <person name="Heijde M."/>
            <person name="Jabbari K."/>
            <person name="Bowler C."/>
            <person name="Lohr M."/>
            <person name="Robbens S."/>
            <person name="Werner G."/>
            <person name="Dubchak I."/>
            <person name="Pazour G.J."/>
            <person name="Ren Q."/>
            <person name="Paulsen I."/>
            <person name="Delwiche C."/>
            <person name="Schmutz J."/>
            <person name="Rokhsar D."/>
            <person name="Van de Peer Y."/>
            <person name="Moreau H."/>
            <person name="Grigoriev I.V."/>
        </authorList>
    </citation>
    <scope>NUCLEOTIDE SEQUENCE [LARGE SCALE GENOMIC DNA]</scope>
    <source>
        <strain evidence="8 9">CCE9901</strain>
    </source>
</reference>
<dbReference type="RefSeq" id="XP_001420926.1">
    <property type="nucleotide sequence ID" value="XM_001420889.1"/>
</dbReference>
<dbReference type="GeneID" id="5005036"/>
<gene>
    <name evidence="8" type="primary">FBP53</name>
    <name evidence="8" type="ORF">OSTLU_27083</name>
</gene>
<comment type="catalytic activity">
    <reaction evidence="1 5">
        <text>[protein]-peptidylproline (omega=180) = [protein]-peptidylproline (omega=0)</text>
        <dbReference type="Rhea" id="RHEA:16237"/>
        <dbReference type="Rhea" id="RHEA-COMP:10747"/>
        <dbReference type="Rhea" id="RHEA-COMP:10748"/>
        <dbReference type="ChEBI" id="CHEBI:83833"/>
        <dbReference type="ChEBI" id="CHEBI:83834"/>
        <dbReference type="EC" id="5.2.1.8"/>
    </reaction>
</comment>
<evidence type="ECO:0000259" key="7">
    <source>
        <dbReference type="PROSITE" id="PS50059"/>
    </source>
</evidence>
<dbReference type="EMBL" id="CP000593">
    <property type="protein sequence ID" value="ABO99219.1"/>
    <property type="molecule type" value="Genomic_DNA"/>
</dbReference>
<dbReference type="InterPro" id="IPR041232">
    <property type="entry name" value="NPL"/>
</dbReference>
<sequence length="373" mass="40456">MFWGARLEPGVWTPYVPPPDVDVRLHVSQATAASDALEDGARVVIKMRCETDDAVLRAAAGADDDDDDDDSSTDDSFEREEYRVCALIGGRVETCGLDLVLDEYAEFTVEGACGAHLTGYYMPEYGEGDELDEDDVYGDEGDSDSDEEEEMMTTGDDDESDSEDDDSEDDDSEDDDSEDDDSEDDDSEDDDSESESESESEPEGVTRKGGVKIVEMTEDESARSAKKREAETKPAKTPEPKKRAVGAKPESASKKPETPKRVHKNGMEIINTFATKNTSAKVAAGGKKVAMKYIGKLPSGKIFDQTKGSATFKFRLGVGEVIKGWDVGVEGMREGDKRTLIIPSAMGYGKKGIKGVIPGGSALHFDVELVKVF</sequence>
<feature type="compositionally biased region" description="Basic and acidic residues" evidence="6">
    <location>
        <begin position="251"/>
        <end position="260"/>
    </location>
</feature>
<dbReference type="OrthoDB" id="1902587at2759"/>
<accession>A4S6E0</accession>
<keyword evidence="3 5" id="KW-0697">Rotamase</keyword>
<protein>
    <recommendedName>
        <fullName evidence="2 5">peptidylprolyl isomerase</fullName>
        <ecNumber evidence="2 5">5.2.1.8</ecNumber>
    </recommendedName>
</protein>
<dbReference type="SUPFAM" id="SSF54534">
    <property type="entry name" value="FKBP-like"/>
    <property type="match status" value="1"/>
</dbReference>
<evidence type="ECO:0000256" key="5">
    <source>
        <dbReference type="PROSITE-ProRule" id="PRU00277"/>
    </source>
</evidence>
<evidence type="ECO:0000256" key="2">
    <source>
        <dbReference type="ARBA" id="ARBA00013194"/>
    </source>
</evidence>
<dbReference type="Gene3D" id="3.10.50.40">
    <property type="match status" value="1"/>
</dbReference>
<dbReference type="Proteomes" id="UP000001568">
    <property type="component" value="Chromosome 13"/>
</dbReference>
<keyword evidence="9" id="KW-1185">Reference proteome</keyword>
<dbReference type="PANTHER" id="PTHR43811">
    <property type="entry name" value="FKBP-TYPE PEPTIDYL-PROLYL CIS-TRANS ISOMERASE FKPA"/>
    <property type="match status" value="1"/>
</dbReference>
<dbReference type="AlphaFoldDB" id="A4S6E0"/>
<feature type="region of interest" description="Disordered" evidence="6">
    <location>
        <begin position="124"/>
        <end position="261"/>
    </location>
</feature>
<dbReference type="EC" id="5.2.1.8" evidence="2 5"/>
<feature type="compositionally biased region" description="Acidic residues" evidence="6">
    <location>
        <begin position="126"/>
        <end position="202"/>
    </location>
</feature>
<feature type="compositionally biased region" description="Basic and acidic residues" evidence="6">
    <location>
        <begin position="220"/>
        <end position="242"/>
    </location>
</feature>
<evidence type="ECO:0000256" key="6">
    <source>
        <dbReference type="SAM" id="MobiDB-lite"/>
    </source>
</evidence>
<keyword evidence="4 5" id="KW-0413">Isomerase</keyword>
<dbReference type="GO" id="GO:0003755">
    <property type="term" value="F:peptidyl-prolyl cis-trans isomerase activity"/>
    <property type="evidence" value="ECO:0007669"/>
    <property type="project" value="UniProtKB-KW"/>
</dbReference>